<dbReference type="Pfam" id="PF00294">
    <property type="entry name" value="PfkB"/>
    <property type="match status" value="1"/>
</dbReference>
<organism evidence="4 5">
    <name type="scientific">Anaerosphaera multitolerans</name>
    <dbReference type="NCBI Taxonomy" id="2487351"/>
    <lineage>
        <taxon>Bacteria</taxon>
        <taxon>Bacillati</taxon>
        <taxon>Bacillota</taxon>
        <taxon>Tissierellia</taxon>
        <taxon>Tissierellales</taxon>
        <taxon>Peptoniphilaceae</taxon>
        <taxon>Anaerosphaera</taxon>
    </lineage>
</organism>
<name>A0A437S6C5_9FIRM</name>
<evidence type="ECO:0000256" key="1">
    <source>
        <dbReference type="ARBA" id="ARBA00022679"/>
    </source>
</evidence>
<comment type="caution">
    <text evidence="4">The sequence shown here is derived from an EMBL/GenBank/DDBJ whole genome shotgun (WGS) entry which is preliminary data.</text>
</comment>
<dbReference type="Pfam" id="PF13412">
    <property type="entry name" value="HTH_24"/>
    <property type="match status" value="1"/>
</dbReference>
<evidence type="ECO:0000256" key="2">
    <source>
        <dbReference type="ARBA" id="ARBA00022777"/>
    </source>
</evidence>
<dbReference type="EMBL" id="RLIH01000009">
    <property type="protein sequence ID" value="RVU54556.1"/>
    <property type="molecule type" value="Genomic_DNA"/>
</dbReference>
<dbReference type="OrthoDB" id="9806249at2"/>
<evidence type="ECO:0000259" key="3">
    <source>
        <dbReference type="SMART" id="SM00419"/>
    </source>
</evidence>
<dbReference type="InterPro" id="IPR012318">
    <property type="entry name" value="HTH_CRP"/>
</dbReference>
<evidence type="ECO:0000313" key="4">
    <source>
        <dbReference type="EMBL" id="RVU54556.1"/>
    </source>
</evidence>
<dbReference type="Proteomes" id="UP000288812">
    <property type="component" value="Unassembled WGS sequence"/>
</dbReference>
<keyword evidence="1" id="KW-0808">Transferase</keyword>
<dbReference type="SUPFAM" id="SSF46785">
    <property type="entry name" value="Winged helix' DNA-binding domain"/>
    <property type="match status" value="1"/>
</dbReference>
<evidence type="ECO:0000313" key="5">
    <source>
        <dbReference type="Proteomes" id="UP000288812"/>
    </source>
</evidence>
<dbReference type="Gene3D" id="3.40.1190.20">
    <property type="match status" value="1"/>
</dbReference>
<keyword evidence="2" id="KW-0418">Kinase</keyword>
<reference evidence="4 5" key="1">
    <citation type="submission" date="2018-11" db="EMBL/GenBank/DDBJ databases">
        <title>Genome sequencing and assembly of Anaerosphaera sp. nov., GS7-6-2.</title>
        <authorList>
            <person name="Rettenmaier R."/>
            <person name="Liebl W."/>
            <person name="Zverlov V."/>
        </authorList>
    </citation>
    <scope>NUCLEOTIDE SEQUENCE [LARGE SCALE GENOMIC DNA]</scope>
    <source>
        <strain evidence="4 5">GS7-6-2</strain>
    </source>
</reference>
<keyword evidence="5" id="KW-1185">Reference proteome</keyword>
<dbReference type="AlphaFoldDB" id="A0A437S6C5"/>
<dbReference type="PANTHER" id="PTHR10584:SF166">
    <property type="entry name" value="RIBOKINASE"/>
    <property type="match status" value="1"/>
</dbReference>
<dbReference type="GO" id="GO:0016301">
    <property type="term" value="F:kinase activity"/>
    <property type="evidence" value="ECO:0007669"/>
    <property type="project" value="UniProtKB-KW"/>
</dbReference>
<dbReference type="GO" id="GO:0003677">
    <property type="term" value="F:DNA binding"/>
    <property type="evidence" value="ECO:0007669"/>
    <property type="project" value="InterPro"/>
</dbReference>
<accession>A0A437S6C5</accession>
<gene>
    <name evidence="4" type="ORF">EF514_07285</name>
</gene>
<dbReference type="InterPro" id="IPR036390">
    <property type="entry name" value="WH_DNA-bd_sf"/>
</dbReference>
<dbReference type="InterPro" id="IPR036388">
    <property type="entry name" value="WH-like_DNA-bd_sf"/>
</dbReference>
<dbReference type="InterPro" id="IPR029056">
    <property type="entry name" value="Ribokinase-like"/>
</dbReference>
<protein>
    <submittedName>
        <fullName evidence="4">Winged helix-turn-helix transcriptional regulator</fullName>
    </submittedName>
</protein>
<dbReference type="Gene3D" id="1.10.10.10">
    <property type="entry name" value="Winged helix-like DNA-binding domain superfamily/Winged helix DNA-binding domain"/>
    <property type="match status" value="1"/>
</dbReference>
<sequence length="353" mass="38883">MELIKENPTISQQEIADILNIQRSSVAVHINNLSKQGYILGRAYILRDEPYVTVVGGANVDIVGHSKEKLVRNDSNPGQVVQSCGGVGLNIAENISRLGIRTSLVSVVGADDRGKQILAELNLLDVDTANMFIIQNSSTSMYLAILDENRDMDVAINDMEIMDRLTPNLISKRKQIIENGEVSVIDTNLNKETLIYILETIDQKHFVDAVSVHKSEKIVDLIDKIYFLKANQYEASFLSGVEITDEKSAIEAGKILIEKGLSTLVITLGELGSVYVDNNKAEYVKSKPIKVENASGAGDAFMAGYVYSYINGYGVKKRLEFASAASRVILKSEKTNSDFLTVSIIEEEMLNVE</sequence>
<dbReference type="SMART" id="SM00419">
    <property type="entry name" value="HTH_CRP"/>
    <property type="match status" value="1"/>
</dbReference>
<dbReference type="InterPro" id="IPR011611">
    <property type="entry name" value="PfkB_dom"/>
</dbReference>
<dbReference type="PROSITE" id="PS00583">
    <property type="entry name" value="PFKB_KINASES_1"/>
    <property type="match status" value="1"/>
</dbReference>
<feature type="domain" description="HTH crp-type" evidence="3">
    <location>
        <begin position="2"/>
        <end position="48"/>
    </location>
</feature>
<dbReference type="SUPFAM" id="SSF53613">
    <property type="entry name" value="Ribokinase-like"/>
    <property type="match status" value="1"/>
</dbReference>
<dbReference type="CDD" id="cd01941">
    <property type="entry name" value="YeiC_kinase_like"/>
    <property type="match status" value="1"/>
</dbReference>
<proteinExistence type="predicted"/>
<dbReference type="InterPro" id="IPR002173">
    <property type="entry name" value="Carboh/pur_kinase_PfkB_CS"/>
</dbReference>
<dbReference type="PANTHER" id="PTHR10584">
    <property type="entry name" value="SUGAR KINASE"/>
    <property type="match status" value="1"/>
</dbReference>
<dbReference type="GO" id="GO:0006355">
    <property type="term" value="P:regulation of DNA-templated transcription"/>
    <property type="evidence" value="ECO:0007669"/>
    <property type="project" value="InterPro"/>
</dbReference>